<organism evidence="1 2">
    <name type="scientific">Arthrobacter stackebrandtii</name>
    <dbReference type="NCBI Taxonomy" id="272161"/>
    <lineage>
        <taxon>Bacteria</taxon>
        <taxon>Bacillati</taxon>
        <taxon>Actinomycetota</taxon>
        <taxon>Actinomycetes</taxon>
        <taxon>Micrococcales</taxon>
        <taxon>Micrococcaceae</taxon>
        <taxon>Arthrobacter</taxon>
    </lineage>
</organism>
<sequence>MEKLSIKTPDDFIALMGHTLGFWPQESLVCIVLDDRRMGATLRVNLPAPSADRDQFVDQIVRYVGTDRDATGVVFGIFTHASWTSNERRQHESALEELTGWLSQQGVIVRDGWLIGETTFTNYLHIGTPAGVIYPLDQVMNSQLNAELVFRGSSIDASLDSVYPSWLDQTSIPRS</sequence>
<evidence type="ECO:0008006" key="3">
    <source>
        <dbReference type="Google" id="ProtNLM"/>
    </source>
</evidence>
<accession>A0ABS4YZV5</accession>
<dbReference type="EMBL" id="JAGIOI010000001">
    <property type="protein sequence ID" value="MBP2414239.1"/>
    <property type="molecule type" value="Genomic_DNA"/>
</dbReference>
<comment type="caution">
    <text evidence="1">The sequence shown here is derived from an EMBL/GenBank/DDBJ whole genome shotgun (WGS) entry which is preliminary data.</text>
</comment>
<protein>
    <recommendedName>
        <fullName evidence="3">DUF4192 family protein</fullName>
    </recommendedName>
</protein>
<dbReference type="Proteomes" id="UP000711614">
    <property type="component" value="Unassembled WGS sequence"/>
</dbReference>
<dbReference type="RefSeq" id="WP_209681976.1">
    <property type="nucleotide sequence ID" value="NZ_JAGIOI010000001.1"/>
</dbReference>
<dbReference type="Pfam" id="PF13830">
    <property type="entry name" value="DUF4192"/>
    <property type="match status" value="1"/>
</dbReference>
<reference evidence="1 2" key="1">
    <citation type="submission" date="2021-03" db="EMBL/GenBank/DDBJ databases">
        <title>Sequencing the genomes of 1000 actinobacteria strains.</title>
        <authorList>
            <person name="Klenk H.-P."/>
        </authorList>
    </citation>
    <scope>NUCLEOTIDE SEQUENCE [LARGE SCALE GENOMIC DNA]</scope>
    <source>
        <strain evidence="1 2">DSM 16005</strain>
    </source>
</reference>
<evidence type="ECO:0000313" key="2">
    <source>
        <dbReference type="Proteomes" id="UP000711614"/>
    </source>
</evidence>
<dbReference type="InterPro" id="IPR025447">
    <property type="entry name" value="DUF4192"/>
</dbReference>
<keyword evidence="2" id="KW-1185">Reference proteome</keyword>
<name>A0ABS4YZV5_9MICC</name>
<gene>
    <name evidence="1" type="ORF">JOF48_003038</name>
</gene>
<evidence type="ECO:0000313" key="1">
    <source>
        <dbReference type="EMBL" id="MBP2414239.1"/>
    </source>
</evidence>
<proteinExistence type="predicted"/>